<feature type="domain" description="P/Homo B" evidence="10">
    <location>
        <begin position="474"/>
        <end position="633"/>
    </location>
</feature>
<accession>A0ABW3I1L2</accession>
<proteinExistence type="inferred from homology"/>
<feature type="chain" id="PRO_5045889984" evidence="9">
    <location>
        <begin position="25"/>
        <end position="723"/>
    </location>
</feature>
<evidence type="ECO:0000256" key="2">
    <source>
        <dbReference type="ARBA" id="ARBA00022670"/>
    </source>
</evidence>
<evidence type="ECO:0000313" key="12">
    <source>
        <dbReference type="Proteomes" id="UP001596997"/>
    </source>
</evidence>
<dbReference type="Pfam" id="PF01483">
    <property type="entry name" value="P_proprotein"/>
    <property type="match status" value="1"/>
</dbReference>
<keyword evidence="7 11" id="KW-0482">Metalloprotease</keyword>
<keyword evidence="4 9" id="KW-0732">Signal</keyword>
<name>A0ABW3I1L2_9FLAO</name>
<keyword evidence="8" id="KW-1015">Disulfide bond</keyword>
<keyword evidence="12" id="KW-1185">Reference proteome</keyword>
<sequence length="723" mass="77371">MMKITLKSIMCLMVMILTSLSVNAQEKSIAKVQEELGFELSETNKRFYEETGLVRCASYEYNENLRTKGKLSPNDEFENFMRKAIAKEKEDMVNGRAATIYTIPVVVHVYHKGEAVGTGTNVSDAVINSQITVLNQDFRRMTGTPGHNTNPVGADTEIQFCLAKVDPNGAATTGITRRQGIAGSYTTGTFDAEKPNSQWDPTKYLNIWVADLGASLLGYAQFPHANGVISGMTGGYAGGNSNTDGVVMGPNYFGSSDITTVSGSAPYDKGRTTTHEVGHWLGLKHITGDSACGNDECADTPTQENQSNQAVGCNPTTTCGSQDMIQNYMDYTNDACMNIFTQDQTARMRAILNPANNIVNRGSLVQAGTTHTLCSTTPDFNIVATNSPVSISSGTASAVFNFNFSALNGYNTNTAFSVTNGLPAGANATFNPTSMNANGTFTLTIGNLSAVPAGNYTITVSAAGSTTKTVDVVLTIGASCSTIDSTQNNVTIPTAATNGTEAAPAESTINITNNIQITDVNVTLNINYEYVEDLRVVLTGPDNTSVELIKNIPSNSGNHFTNTVLDDAGSTAIQSTAAAAAPFTGTYSPASPLSAFNGKTSLGDWKLSVYDNWVEGNGTLLNWKLELCGTPVLSIEDQLIKDSFSVWPNPSNGNVNISFNAPNNKDVIVKLYDIRGRLISNQTFTNNESTFNKNLRFNNLEQAIYILKVNTGSTEITKRLVIK</sequence>
<reference evidence="12" key="1">
    <citation type="journal article" date="2019" name="Int. J. Syst. Evol. Microbiol.">
        <title>The Global Catalogue of Microorganisms (GCM) 10K type strain sequencing project: providing services to taxonomists for standard genome sequencing and annotation.</title>
        <authorList>
            <consortium name="The Broad Institute Genomics Platform"/>
            <consortium name="The Broad Institute Genome Sequencing Center for Infectious Disease"/>
            <person name="Wu L."/>
            <person name="Ma J."/>
        </authorList>
    </citation>
    <scope>NUCLEOTIDE SEQUENCE [LARGE SCALE GENOMIC DNA]</scope>
    <source>
        <strain evidence="12">CCUG 62114</strain>
    </source>
</reference>
<dbReference type="PANTHER" id="PTHR47466">
    <property type="match status" value="1"/>
</dbReference>
<dbReference type="NCBIfam" id="TIGR04183">
    <property type="entry name" value="Por_Secre_tail"/>
    <property type="match status" value="1"/>
</dbReference>
<gene>
    <name evidence="11" type="ORF">ACFQ1O_06375</name>
</gene>
<dbReference type="Proteomes" id="UP001596997">
    <property type="component" value="Unassembled WGS sequence"/>
</dbReference>
<dbReference type="GO" id="GO:0008237">
    <property type="term" value="F:metallopeptidase activity"/>
    <property type="evidence" value="ECO:0007669"/>
    <property type="project" value="UniProtKB-KW"/>
</dbReference>
<dbReference type="InterPro" id="IPR008979">
    <property type="entry name" value="Galactose-bd-like_sf"/>
</dbReference>
<dbReference type="CDD" id="cd04275">
    <property type="entry name" value="ZnMc_pappalysin_like"/>
    <property type="match status" value="1"/>
</dbReference>
<dbReference type="SUPFAM" id="SSF49785">
    <property type="entry name" value="Galactose-binding domain-like"/>
    <property type="match status" value="1"/>
</dbReference>
<dbReference type="SUPFAM" id="SSF55486">
    <property type="entry name" value="Metalloproteases ('zincins'), catalytic domain"/>
    <property type="match status" value="1"/>
</dbReference>
<dbReference type="Gene3D" id="2.60.120.260">
    <property type="entry name" value="Galactose-binding domain-like"/>
    <property type="match status" value="1"/>
</dbReference>
<dbReference type="Pfam" id="PF18962">
    <property type="entry name" value="Por_Secre_tail"/>
    <property type="match status" value="1"/>
</dbReference>
<evidence type="ECO:0000256" key="5">
    <source>
        <dbReference type="ARBA" id="ARBA00022801"/>
    </source>
</evidence>
<dbReference type="InterPro" id="IPR024079">
    <property type="entry name" value="MetalloPept_cat_dom_sf"/>
</dbReference>
<evidence type="ECO:0000256" key="7">
    <source>
        <dbReference type="ARBA" id="ARBA00023049"/>
    </source>
</evidence>
<feature type="signal peptide" evidence="9">
    <location>
        <begin position="1"/>
        <end position="24"/>
    </location>
</feature>
<dbReference type="EMBL" id="JBHTJM010000006">
    <property type="protein sequence ID" value="MFD0963623.1"/>
    <property type="molecule type" value="Genomic_DNA"/>
</dbReference>
<evidence type="ECO:0000256" key="1">
    <source>
        <dbReference type="ARBA" id="ARBA00008721"/>
    </source>
</evidence>
<dbReference type="InterPro" id="IPR008754">
    <property type="entry name" value="Peptidase_M43"/>
</dbReference>
<evidence type="ECO:0000256" key="8">
    <source>
        <dbReference type="ARBA" id="ARBA00023157"/>
    </source>
</evidence>
<dbReference type="Gene3D" id="3.40.390.10">
    <property type="entry name" value="Collagenase (Catalytic Domain)"/>
    <property type="match status" value="1"/>
</dbReference>
<dbReference type="InterPro" id="IPR002884">
    <property type="entry name" value="P_dom"/>
</dbReference>
<dbReference type="PANTHER" id="PTHR47466:SF1">
    <property type="entry name" value="METALLOPROTEASE MEP1 (AFU_ORTHOLOGUE AFUA_1G07730)-RELATED"/>
    <property type="match status" value="1"/>
</dbReference>
<evidence type="ECO:0000256" key="4">
    <source>
        <dbReference type="ARBA" id="ARBA00022729"/>
    </source>
</evidence>
<evidence type="ECO:0000256" key="6">
    <source>
        <dbReference type="ARBA" id="ARBA00022833"/>
    </source>
</evidence>
<protein>
    <submittedName>
        <fullName evidence="11">M43 family zinc metalloprotease</fullName>
    </submittedName>
</protein>
<dbReference type="InterPro" id="IPR026444">
    <property type="entry name" value="Secre_tail"/>
</dbReference>
<keyword evidence="5" id="KW-0378">Hydrolase</keyword>
<organism evidence="11 12">
    <name type="scientific">Pseudofulvibacter geojedonensis</name>
    <dbReference type="NCBI Taxonomy" id="1123758"/>
    <lineage>
        <taxon>Bacteria</taxon>
        <taxon>Pseudomonadati</taxon>
        <taxon>Bacteroidota</taxon>
        <taxon>Flavobacteriia</taxon>
        <taxon>Flavobacteriales</taxon>
        <taxon>Flavobacteriaceae</taxon>
        <taxon>Pseudofulvibacter</taxon>
    </lineage>
</organism>
<evidence type="ECO:0000256" key="9">
    <source>
        <dbReference type="SAM" id="SignalP"/>
    </source>
</evidence>
<keyword evidence="3" id="KW-0479">Metal-binding</keyword>
<evidence type="ECO:0000259" key="10">
    <source>
        <dbReference type="PROSITE" id="PS51829"/>
    </source>
</evidence>
<keyword evidence="2" id="KW-0645">Protease</keyword>
<comment type="similarity">
    <text evidence="1">Belongs to the peptidase M43B family.</text>
</comment>
<dbReference type="Pfam" id="PF05572">
    <property type="entry name" value="Peptidase_M43"/>
    <property type="match status" value="1"/>
</dbReference>
<comment type="caution">
    <text evidence="11">The sequence shown here is derived from an EMBL/GenBank/DDBJ whole genome shotgun (WGS) entry which is preliminary data.</text>
</comment>
<keyword evidence="6" id="KW-0862">Zinc</keyword>
<dbReference type="PROSITE" id="PS51829">
    <property type="entry name" value="P_HOMO_B"/>
    <property type="match status" value="1"/>
</dbReference>
<evidence type="ECO:0000313" key="11">
    <source>
        <dbReference type="EMBL" id="MFD0963623.1"/>
    </source>
</evidence>
<evidence type="ECO:0000256" key="3">
    <source>
        <dbReference type="ARBA" id="ARBA00022723"/>
    </source>
</evidence>